<evidence type="ECO:0000256" key="6">
    <source>
        <dbReference type="ARBA" id="ARBA00022695"/>
    </source>
</evidence>
<proteinExistence type="inferred from homology"/>
<dbReference type="PANTHER" id="PTHR10322:SF23">
    <property type="entry name" value="DNA POLYMERASE DELTA CATALYTIC SUBUNIT"/>
    <property type="match status" value="1"/>
</dbReference>
<evidence type="ECO:0000256" key="9">
    <source>
        <dbReference type="ARBA" id="ARBA00023125"/>
    </source>
</evidence>
<sequence>SIIQAHNLCLTTLTRNPDHLAHLTEGKDYEKFVVNGEELYFVKQHVKPSLLSQLLTAWLNCRKQIRRTMAVTEDPSIKTILDKKQAAIKVTCNSVYGFTGAAGGYLPCLEVAATVTTVGRRMLDATKCFIEERWGTDVSALQADFPDASLDGSGSTYAMSIVYGDTDSVFVKGVGISAACLRQIGPQIAEKITGALFTPPIKLECEKVFDKLLLIKKKKYIGLIEKKMMM</sequence>
<evidence type="ECO:0000256" key="2">
    <source>
        <dbReference type="ARBA" id="ARBA00005755"/>
    </source>
</evidence>
<dbReference type="GO" id="GO:0000166">
    <property type="term" value="F:nucleotide binding"/>
    <property type="evidence" value="ECO:0007669"/>
    <property type="project" value="InterPro"/>
</dbReference>
<dbReference type="GO" id="GO:0042025">
    <property type="term" value="C:host cell nucleus"/>
    <property type="evidence" value="ECO:0007669"/>
    <property type="project" value="UniProtKB-SubCell"/>
</dbReference>
<accession>Q0KKZ6</accession>
<dbReference type="Gene3D" id="3.90.1600.10">
    <property type="entry name" value="Palm domain of DNA polymerase"/>
    <property type="match status" value="2"/>
</dbReference>
<keyword evidence="6" id="KW-0548">Nucleotidyltransferase</keyword>
<dbReference type="GO" id="GO:0006287">
    <property type="term" value="P:base-excision repair, gap-filling"/>
    <property type="evidence" value="ECO:0007669"/>
    <property type="project" value="TreeGrafter"/>
</dbReference>
<dbReference type="InterPro" id="IPR050240">
    <property type="entry name" value="DNA_pol_type-B"/>
</dbReference>
<comment type="subcellular location">
    <subcellularLocation>
        <location evidence="1">Host nucleus</location>
    </subcellularLocation>
</comment>
<keyword evidence="8" id="KW-0239">DNA-directed DNA polymerase</keyword>
<dbReference type="InterPro" id="IPR017964">
    <property type="entry name" value="DNA-dir_DNA_pol_B_CS"/>
</dbReference>
<comment type="catalytic activity">
    <reaction evidence="10">
        <text>DNA(n) + a 2'-deoxyribonucleoside 5'-triphosphate = DNA(n+1) + diphosphate</text>
        <dbReference type="Rhea" id="RHEA:22508"/>
        <dbReference type="Rhea" id="RHEA-COMP:17339"/>
        <dbReference type="Rhea" id="RHEA-COMP:17340"/>
        <dbReference type="ChEBI" id="CHEBI:33019"/>
        <dbReference type="ChEBI" id="CHEBI:61560"/>
        <dbReference type="ChEBI" id="CHEBI:173112"/>
        <dbReference type="EC" id="2.7.7.7"/>
    </reaction>
</comment>
<keyword evidence="4" id="KW-1048">Host nucleus</keyword>
<protein>
    <recommendedName>
        <fullName evidence="3">DNA-directed DNA polymerase</fullName>
        <ecNumber evidence="3">2.7.7.7</ecNumber>
    </recommendedName>
</protein>
<dbReference type="GO" id="GO:0003887">
    <property type="term" value="F:DNA-directed DNA polymerase activity"/>
    <property type="evidence" value="ECO:0007669"/>
    <property type="project" value="UniProtKB-KW"/>
</dbReference>
<dbReference type="InterPro" id="IPR043502">
    <property type="entry name" value="DNA/RNA_pol_sf"/>
</dbReference>
<dbReference type="GO" id="GO:0045004">
    <property type="term" value="P:DNA replication proofreading"/>
    <property type="evidence" value="ECO:0007669"/>
    <property type="project" value="TreeGrafter"/>
</dbReference>
<dbReference type="PROSITE" id="PS00116">
    <property type="entry name" value="DNA_POLYMERASE_B"/>
    <property type="match status" value="1"/>
</dbReference>
<dbReference type="EMBL" id="AB189433">
    <property type="protein sequence ID" value="BAF03633.1"/>
    <property type="molecule type" value="Genomic_DNA"/>
</dbReference>
<dbReference type="GO" id="GO:0008296">
    <property type="term" value="F:3'-5'-DNA exonuclease activity"/>
    <property type="evidence" value="ECO:0007669"/>
    <property type="project" value="TreeGrafter"/>
</dbReference>
<dbReference type="PRINTS" id="PR00106">
    <property type="entry name" value="DNAPOLB"/>
</dbReference>
<evidence type="ECO:0000256" key="3">
    <source>
        <dbReference type="ARBA" id="ARBA00012417"/>
    </source>
</evidence>
<evidence type="ECO:0000256" key="8">
    <source>
        <dbReference type="ARBA" id="ARBA00022932"/>
    </source>
</evidence>
<feature type="domain" description="DNA-directed DNA polymerase family B multifunctional" evidence="11">
    <location>
        <begin position="1"/>
        <end position="226"/>
    </location>
</feature>
<evidence type="ECO:0000256" key="10">
    <source>
        <dbReference type="ARBA" id="ARBA00049244"/>
    </source>
</evidence>
<dbReference type="InterPro" id="IPR023211">
    <property type="entry name" value="DNA_pol_palm_dom_sf"/>
</dbReference>
<name>Q0KKZ6_9VIRU</name>
<organism evidence="12">
    <name type="scientific">Varanid herpesvirus 2</name>
    <dbReference type="NCBI Taxonomy" id="291996"/>
    <lineage>
        <taxon>Viruses</taxon>
        <taxon>Duplodnaviria</taxon>
        <taxon>Heunggongvirae</taxon>
        <taxon>Peploviricota</taxon>
        <taxon>Herviviricetes</taxon>
        <taxon>Herpesvirales</taxon>
    </lineage>
</organism>
<comment type="similarity">
    <text evidence="2">Belongs to the DNA polymerase type-B family.</text>
</comment>
<evidence type="ECO:0000256" key="7">
    <source>
        <dbReference type="ARBA" id="ARBA00022705"/>
    </source>
</evidence>
<dbReference type="InterPro" id="IPR006134">
    <property type="entry name" value="DNA-dir_DNA_pol_B_multi_dom"/>
</dbReference>
<keyword evidence="9" id="KW-0238">DNA-binding</keyword>
<reference evidence="12" key="1">
    <citation type="submission" date="2004-08" db="EMBL/GenBank/DDBJ databases">
        <title>Monitor Lizard herpesvirus gene for DNA polymerase, partial cds.</title>
        <authorList>
            <person name="Murakami M."/>
            <person name="Une Y."/>
        </authorList>
    </citation>
    <scope>NUCLEOTIDE SEQUENCE</scope>
</reference>
<evidence type="ECO:0000256" key="5">
    <source>
        <dbReference type="ARBA" id="ARBA00022679"/>
    </source>
</evidence>
<dbReference type="InterPro" id="IPR006172">
    <property type="entry name" value="DNA-dir_DNA_pol_B"/>
</dbReference>
<dbReference type="GO" id="GO:0003677">
    <property type="term" value="F:DNA binding"/>
    <property type="evidence" value="ECO:0007669"/>
    <property type="project" value="UniProtKB-KW"/>
</dbReference>
<dbReference type="PANTHER" id="PTHR10322">
    <property type="entry name" value="DNA POLYMERASE CATALYTIC SUBUNIT"/>
    <property type="match status" value="1"/>
</dbReference>
<feature type="non-terminal residue" evidence="12">
    <location>
        <position position="230"/>
    </location>
</feature>
<keyword evidence="5" id="KW-0808">Transferase</keyword>
<evidence type="ECO:0000313" key="12">
    <source>
        <dbReference type="EMBL" id="BAF03633.1"/>
    </source>
</evidence>
<keyword evidence="7" id="KW-0235">DNA replication</keyword>
<feature type="non-terminal residue" evidence="12">
    <location>
        <position position="1"/>
    </location>
</feature>
<dbReference type="GO" id="GO:0006297">
    <property type="term" value="P:nucleotide-excision repair, DNA gap filling"/>
    <property type="evidence" value="ECO:0007669"/>
    <property type="project" value="TreeGrafter"/>
</dbReference>
<evidence type="ECO:0000259" key="11">
    <source>
        <dbReference type="Pfam" id="PF00136"/>
    </source>
</evidence>
<evidence type="ECO:0000256" key="1">
    <source>
        <dbReference type="ARBA" id="ARBA00004147"/>
    </source>
</evidence>
<evidence type="ECO:0000256" key="4">
    <source>
        <dbReference type="ARBA" id="ARBA00022562"/>
    </source>
</evidence>
<dbReference type="Pfam" id="PF00136">
    <property type="entry name" value="DNA_pol_B"/>
    <property type="match status" value="1"/>
</dbReference>
<dbReference type="SUPFAM" id="SSF56672">
    <property type="entry name" value="DNA/RNA polymerases"/>
    <property type="match status" value="1"/>
</dbReference>
<dbReference type="EC" id="2.7.7.7" evidence="3"/>